<dbReference type="InterPro" id="IPR017441">
    <property type="entry name" value="Protein_kinase_ATP_BS"/>
</dbReference>
<keyword evidence="6" id="KW-0808">Transferase</keyword>
<dbReference type="CDD" id="cd00028">
    <property type="entry name" value="B_lectin"/>
    <property type="match status" value="2"/>
</dbReference>
<evidence type="ECO:0000256" key="7">
    <source>
        <dbReference type="ARBA" id="ARBA00022692"/>
    </source>
</evidence>
<comment type="catalytic activity">
    <reaction evidence="18">
        <text>L-threonyl-[protein] + ATP = O-phospho-L-threonyl-[protein] + ADP + H(+)</text>
        <dbReference type="Rhea" id="RHEA:46608"/>
        <dbReference type="Rhea" id="RHEA-COMP:11060"/>
        <dbReference type="Rhea" id="RHEA-COMP:11605"/>
        <dbReference type="ChEBI" id="CHEBI:15378"/>
        <dbReference type="ChEBI" id="CHEBI:30013"/>
        <dbReference type="ChEBI" id="CHEBI:30616"/>
        <dbReference type="ChEBI" id="CHEBI:61977"/>
        <dbReference type="ChEBI" id="CHEBI:456216"/>
        <dbReference type="EC" id="2.7.11.1"/>
    </reaction>
</comment>
<evidence type="ECO:0000256" key="9">
    <source>
        <dbReference type="ARBA" id="ARBA00022734"/>
    </source>
</evidence>
<feature type="transmembrane region" description="Helical" evidence="21">
    <location>
        <begin position="2191"/>
        <end position="2214"/>
    </location>
</feature>
<evidence type="ECO:0000256" key="20">
    <source>
        <dbReference type="PROSITE-ProRule" id="PRU10141"/>
    </source>
</evidence>
<dbReference type="PANTHER" id="PTHR47976:SF15">
    <property type="entry name" value="G-TYPE LECTIN S-RECEPTOR-LIKE SERINE_THREONINE-PROTEIN KINASE RLK1"/>
    <property type="match status" value="1"/>
</dbReference>
<keyword evidence="11" id="KW-0418">Kinase</keyword>
<dbReference type="InterPro" id="IPR000742">
    <property type="entry name" value="EGF"/>
</dbReference>
<dbReference type="InterPro" id="IPR016040">
    <property type="entry name" value="NAD(P)-bd_dom"/>
</dbReference>
<keyword evidence="4" id="KW-0723">Serine/threonine-protein kinase</keyword>
<dbReference type="EMBL" id="JAATIQ010000165">
    <property type="protein sequence ID" value="KAF4374921.1"/>
    <property type="molecule type" value="Genomic_DNA"/>
</dbReference>
<evidence type="ECO:0000256" key="5">
    <source>
        <dbReference type="ARBA" id="ARBA00022536"/>
    </source>
</evidence>
<evidence type="ECO:0000256" key="10">
    <source>
        <dbReference type="ARBA" id="ARBA00022741"/>
    </source>
</evidence>
<dbReference type="CDD" id="cd05243">
    <property type="entry name" value="SDR_a5"/>
    <property type="match status" value="2"/>
</dbReference>
<comment type="caution">
    <text evidence="25">The sequence shown here is derived from an EMBL/GenBank/DDBJ whole genome shotgun (WGS) entry which is preliminary data.</text>
</comment>
<evidence type="ECO:0000256" key="6">
    <source>
        <dbReference type="ARBA" id="ARBA00022679"/>
    </source>
</evidence>
<feature type="transmembrane region" description="Helical" evidence="21">
    <location>
        <begin position="470"/>
        <end position="493"/>
    </location>
</feature>
<evidence type="ECO:0000256" key="18">
    <source>
        <dbReference type="ARBA" id="ARBA00047899"/>
    </source>
</evidence>
<feature type="domain" description="Protein kinase" evidence="23">
    <location>
        <begin position="420"/>
        <end position="730"/>
    </location>
</feature>
<feature type="transmembrane region" description="Helical" evidence="21">
    <location>
        <begin position="1113"/>
        <end position="1135"/>
    </location>
</feature>
<keyword evidence="15" id="KW-1015">Disulfide bond</keyword>
<evidence type="ECO:0000256" key="17">
    <source>
        <dbReference type="ARBA" id="ARBA00023180"/>
    </source>
</evidence>
<dbReference type="GO" id="GO:0004674">
    <property type="term" value="F:protein serine/threonine kinase activity"/>
    <property type="evidence" value="ECO:0007669"/>
    <property type="project" value="UniProtKB-KW"/>
</dbReference>
<dbReference type="FunFam" id="3.40.50.720:FF:000253">
    <property type="entry name" value="Uncharacterized protein At5g02240"/>
    <property type="match status" value="2"/>
</dbReference>
<keyword evidence="16" id="KW-0675">Receptor</keyword>
<dbReference type="Gene3D" id="2.90.10.10">
    <property type="entry name" value="Bulb-type lectin domain"/>
    <property type="match status" value="5"/>
</dbReference>
<dbReference type="SMART" id="SM00181">
    <property type="entry name" value="EGF"/>
    <property type="match status" value="3"/>
</dbReference>
<evidence type="ECO:0000256" key="4">
    <source>
        <dbReference type="ARBA" id="ARBA00022527"/>
    </source>
</evidence>
<evidence type="ECO:0000256" key="15">
    <source>
        <dbReference type="ARBA" id="ARBA00023157"/>
    </source>
</evidence>
<evidence type="ECO:0000256" key="12">
    <source>
        <dbReference type="ARBA" id="ARBA00022840"/>
    </source>
</evidence>
<dbReference type="InterPro" id="IPR001480">
    <property type="entry name" value="Bulb-type_lectin_dom"/>
</dbReference>
<feature type="domain" description="Bulb-type lectin" evidence="24">
    <location>
        <begin position="31"/>
        <end position="157"/>
    </location>
</feature>
<dbReference type="InterPro" id="IPR008271">
    <property type="entry name" value="Ser/Thr_kinase_AS"/>
</dbReference>
<dbReference type="FunFam" id="2.90.10.10:FF:000013">
    <property type="entry name" value="G-type lectin S-receptor-like serine/threonine-protein kinase LECRK1"/>
    <property type="match status" value="3"/>
</dbReference>
<feature type="transmembrane region" description="Helical" evidence="21">
    <location>
        <begin position="717"/>
        <end position="738"/>
    </location>
</feature>
<dbReference type="Pfam" id="PF01453">
    <property type="entry name" value="B_lectin"/>
    <property type="match status" value="3"/>
</dbReference>
<dbReference type="FunFam" id="3.30.200.20:FF:000059">
    <property type="entry name" value="S-receptor-like serine/threonine-protein kinase"/>
    <property type="match status" value="1"/>
</dbReference>
<dbReference type="SUPFAM" id="SSF56112">
    <property type="entry name" value="Protein kinase-like (PK-like)"/>
    <property type="match status" value="3"/>
</dbReference>
<dbReference type="InterPro" id="IPR051343">
    <property type="entry name" value="G-type_lectin_kinases/EP1-like"/>
</dbReference>
<evidence type="ECO:0000256" key="11">
    <source>
        <dbReference type="ARBA" id="ARBA00022777"/>
    </source>
</evidence>
<dbReference type="PROSITE" id="PS00107">
    <property type="entry name" value="PROTEIN_KINASE_ATP"/>
    <property type="match status" value="1"/>
</dbReference>
<comment type="subcellular location">
    <subcellularLocation>
        <location evidence="1">Membrane</location>
        <topology evidence="1">Single-pass type I membrane protein</topology>
    </subcellularLocation>
</comment>
<dbReference type="PROSITE" id="PS50927">
    <property type="entry name" value="BULB_LECTIN"/>
    <property type="match status" value="3"/>
</dbReference>
<feature type="signal peptide" evidence="22">
    <location>
        <begin position="1"/>
        <end position="28"/>
    </location>
</feature>
<evidence type="ECO:0000256" key="13">
    <source>
        <dbReference type="ARBA" id="ARBA00022989"/>
    </source>
</evidence>
<organism evidence="25 26">
    <name type="scientific">Cannabis sativa</name>
    <name type="common">Hemp</name>
    <name type="synonym">Marijuana</name>
    <dbReference type="NCBI Taxonomy" id="3483"/>
    <lineage>
        <taxon>Eukaryota</taxon>
        <taxon>Viridiplantae</taxon>
        <taxon>Streptophyta</taxon>
        <taxon>Embryophyta</taxon>
        <taxon>Tracheophyta</taxon>
        <taxon>Spermatophyta</taxon>
        <taxon>Magnoliopsida</taxon>
        <taxon>eudicotyledons</taxon>
        <taxon>Gunneridae</taxon>
        <taxon>Pentapetalae</taxon>
        <taxon>rosids</taxon>
        <taxon>fabids</taxon>
        <taxon>Rosales</taxon>
        <taxon>Cannabaceae</taxon>
        <taxon>Cannabis</taxon>
    </lineage>
</organism>
<dbReference type="InterPro" id="IPR000719">
    <property type="entry name" value="Prot_kinase_dom"/>
</dbReference>
<keyword evidence="17" id="KW-0325">Glycoprotein</keyword>
<dbReference type="Proteomes" id="UP000583929">
    <property type="component" value="Unassembled WGS sequence"/>
</dbReference>
<dbReference type="InterPro" id="IPR036426">
    <property type="entry name" value="Bulb-type_lectin_dom_sf"/>
</dbReference>
<dbReference type="PROSITE" id="PS00108">
    <property type="entry name" value="PROTEIN_KINASE_ST"/>
    <property type="match status" value="3"/>
</dbReference>
<keyword evidence="13 21" id="KW-1133">Transmembrane helix</keyword>
<dbReference type="InterPro" id="IPR011009">
    <property type="entry name" value="Kinase-like_dom_sf"/>
</dbReference>
<keyword evidence="10 20" id="KW-0547">Nucleotide-binding</keyword>
<feature type="domain" description="Protein kinase" evidence="23">
    <location>
        <begin position="2141"/>
        <end position="2449"/>
    </location>
</feature>
<keyword evidence="5" id="KW-0245">EGF-like domain</keyword>
<evidence type="ECO:0000259" key="24">
    <source>
        <dbReference type="PROSITE" id="PS50927"/>
    </source>
</evidence>
<evidence type="ECO:0000256" key="1">
    <source>
        <dbReference type="ARBA" id="ARBA00004479"/>
    </source>
</evidence>
<gene>
    <name evidence="25" type="ORF">G4B88_004672</name>
</gene>
<feature type="chain" id="PRO_5029458623" description="non-specific serine/threonine protein kinase" evidence="22">
    <location>
        <begin position="29"/>
        <end position="2773"/>
    </location>
</feature>
<dbReference type="GO" id="GO:0030246">
    <property type="term" value="F:carbohydrate binding"/>
    <property type="evidence" value="ECO:0007669"/>
    <property type="project" value="UniProtKB-KW"/>
</dbReference>
<evidence type="ECO:0000259" key="23">
    <source>
        <dbReference type="PROSITE" id="PS50011"/>
    </source>
</evidence>
<dbReference type="Pfam" id="PF13460">
    <property type="entry name" value="NAD_binding_10"/>
    <property type="match status" value="2"/>
</dbReference>
<evidence type="ECO:0000313" key="26">
    <source>
        <dbReference type="Proteomes" id="UP000583929"/>
    </source>
</evidence>
<proteinExistence type="inferred from homology"/>
<sequence>MLSTKMAMFSELCFPLFLLILLPNTALSQTTNNITVGTTLTATDNSSPWLSPSTEFAFGFQKIKNQNDHFLLSIWYANIPDKTIVWYAFKTNSSAVVPRGSQVNLTADRGLVLVDPQGKEVWSSEIVSGEASHAVMQDEGNFVIFGSEKLWESFDHPSDTLLPGQSLSRGEGLLSRWRENVFSKGRFELKLQQDGNLVLYSVNLPTRNDNNPYYASDTDERSGSSTAGNQLVFNETGNLYLLRVNNRRLNVGSENLVSVSATDNYIRVTLEFDGVFTKYYLPKRSNRDGKWTVLWSIPENICHDSILPSGDGVCGHNSICTLNEDSRPTCQCPKKYSFVDPNDEYGSCKPDFIQGCAEDELTHKLNPNIEDLYDVEELPNVDWPLSAYVALRPINGDDCKDSCLKDCLCAVSIFREGSCWKKKLPLSNGMFDSSLNSRAFIKILKDNITLDGIPYVEEEKRKKQDKLIRVGAALLGTSVLVLAATVCVGFFFIRKKKSSRSKKISSPKNIPDFNLRSFTYEELEKATNEFRDELGRGAFGTVYKGILDMDSNIAKGLLYLHEECNTQIIHCDIKPQNILLDEYNNAKISDFGLAKPLMMNQSQTNTAIRGTKGYVAPEWFRSMPITSKVDVYSFGVVLLEIVCCRKNVDMEIGEEGKEILTDWAYDCFTEGSLDMLVDYEVDALNDRKKLESYVKVSMWCIQENPCLRPNMRKVVQMLEGVVEFCFLIFLLILLPNIALSQTTSNITVGTTLTATDNSSPWLSPSTEFAFGFRKIENQNDLFLLSIWYANIPDKTIVWYATTTTNTTSSAAVPRGSQVSLTADRGLVLLDPQGKEVWSSEIVSGEASHAVMEDKGNFVIYEGNSESEKLWESFDHPSDTLLPGNLYILRVNNERFSLSSEDIVSARDNYIRATLDFDGVFTQYYHPKTSNGDGKWIVLRSIPENICHDSVIQAGIGVCGHNSICTLNEDSRPTCQCPKKYSLIDPNDKYGSCKPDFIQGCAEDELTPNIEDLYDVEELHNVDWPLSDYVELKPFNGDDCKDSCLKDCLCAVAIFRDGTCWKKRLPLSNGKVDENLNSRAFIKVRKDNITLDGIPYVEERRKNQDELIRVGTTLLGTSVFVNILLAATVCVGFFFLRQKNGSRRSKKISSLKNMPDLNLRSFAYQELEEATNEFREELGRGAFGTVYKGTLDMDSSVIVIAVKKLNFVVPETEKEFKNEVNVIAQTHHKNLVRLIGYCNDGQNRLLVYEYLQNGTLAKFVFGDLKPNWKQRVGIALDIAKGLLYLHEECNTQIIHCDIKPQNILLDEYNNAKISDFGLAKLLMMNQSQTNTAIRGTKGYVAPEWFRSMPITSKVDVYSFGVVLLEIVCCRKNVDMEIGEEGKEILTDWAYDCFTEGSLDMLVDYEVDALNDRKKLESYVKVSMWCIQENPCLRPNMRKVVQMLEGVVEQSLFFMISIRSSKCRLVAESSTHFSYLTLSSSSSSHSRNRKSLSLSAAMADSSSSSSTVLVTGAGGRTGQIVYKKLKESSLYVARGLVRTQESKESIGGADDLYVGDIRDESSIVPAVQGIDALIILTSAVPKMKAGFDPTKGGRPEFFFDEGAYPEQVDWIGQKNQIDAAKAAGVKQIVLVGSMGGTDLNHPLNKLGNGNILIWKRKAEQYLADSGVPYTIIRAGGLLDKEGGVRELLVGKDDELLKTETKSVPRADVAEVCIQALQFEESKNKAFDLASKAEGLCFLILLLILLPNTALSQTTNNITVGTTLTATDNSSPWLSPSTEFAFGFQKIKNQNDHFLLSIWYANIPDKTIVWYAFKTNSSAVVPRGSQVNLTADRGLVLVDPQGKEVWSSEIVSGEASHAVMQDEGNFVIFGSEKLWESFDHPSDTLLPGQSLSRGEGLLSRWRENVFSKGRFELKLQQDGNLVLYSVNLPTRNDNRPYYASNTDEGSNSSTAGNRLVFNETGNLYLLRVNNRRLNVGSENLVSVSATDNYIRVTLEFDGVFTKYYLPKRSNRDGKWTVLWSIPENICHDSILPSGDGVCGHNSICTLNEDSRPTCQCPKKYSFVDPNDEYGSCKPDFIQGCAEDELTRKLNPNIEDLYDVEELPNVDWPLSAYVALRPINGEDCKDSCLKDCLCAVSIFREGSCWKKKLPLSNGMFDSSLNSRAFIKILKDNITLDGIPYVEEEKRKKQDELIRVGAALLGTSVLVLAATVCVGFFFICKKKSSRSKKISSPKNIPNFNLRSFTYEELEKATNEFRDELGRGAFGTVYKGILDMDSNIAKGLLYLHEECNTQIIHCDIKPQNILLDEYNNAKISDFGLAKPLMMNQSQTNTAIRGTKGYVAPEWFRSMPITSKVDVYSFGVVLLEIVCCRKNVDMEIGEEGKEILTDWAYDCFTEGSLDMVVDYEVDALNDRKKLESYVKVSMWCIQENPCLRPNMRKVVQMLEGVVEFHIHIDNCNNIKLKQCIWFWTMATLPRVPLVISIRSSKCRLVAESSTHFSYLTLSFSSSSHSRNRKSLSLSAAMADSSSSSSTVLVTGAGGRTGQIVYKKLKESSLYVARGLVRTQESKESIGGADDLYVGDIRDESSIVPAVQGIDALIILTSAVPKMKAGFDPTKGGRPEFFFDEGAYPEQVDWIGQKNQIDAAKAAGVKQIVLVGSMGGTDLNHPLNKLGNGNILIWKRKAEQYLADSGVPYTIIRAGGLLDKEGGVRELLVGKDDELLKTETKSVPRADVAEVCIQALQFEESKNKAFDLASKAEGVGTPTKDFKAFFSQITTQF</sequence>
<evidence type="ECO:0000256" key="21">
    <source>
        <dbReference type="SAM" id="Phobius"/>
    </source>
</evidence>
<evidence type="ECO:0000256" key="2">
    <source>
        <dbReference type="ARBA" id="ARBA00007637"/>
    </source>
</evidence>
<dbReference type="SUPFAM" id="SSF51735">
    <property type="entry name" value="NAD(P)-binding Rossmann-fold domains"/>
    <property type="match status" value="2"/>
</dbReference>
<keyword evidence="8 22" id="KW-0732">Signal</keyword>
<evidence type="ECO:0000313" key="25">
    <source>
        <dbReference type="EMBL" id="KAF4374921.1"/>
    </source>
</evidence>
<dbReference type="FunFam" id="1.10.510.10:FF:000237">
    <property type="entry name" value="G-type lectin S-receptor-like serine/threonine-protein kinase"/>
    <property type="match status" value="3"/>
</dbReference>
<feature type="domain" description="Bulb-type lectin" evidence="24">
    <location>
        <begin position="1752"/>
        <end position="1878"/>
    </location>
</feature>
<accession>A0A7J6FW04</accession>
<comment type="similarity">
    <text evidence="2">Belongs to the NAD(P)-dependent epimerase/dehydratase family.</text>
</comment>
<keyword evidence="7 21" id="KW-0812">Transmembrane</keyword>
<dbReference type="Gene3D" id="1.10.510.10">
    <property type="entry name" value="Transferase(Phosphotransferase) domain 1"/>
    <property type="match status" value="3"/>
</dbReference>
<protein>
    <recommendedName>
        <fullName evidence="3">non-specific serine/threonine protein kinase</fullName>
        <ecNumber evidence="3">2.7.11.1</ecNumber>
    </recommendedName>
</protein>
<keyword evidence="9" id="KW-0430">Lectin</keyword>
<feature type="binding site" evidence="20">
    <location>
        <position position="1203"/>
    </location>
    <ligand>
        <name>ATP</name>
        <dbReference type="ChEBI" id="CHEBI:30616"/>
    </ligand>
</feature>
<evidence type="ECO:0000256" key="19">
    <source>
        <dbReference type="ARBA" id="ARBA00048679"/>
    </source>
</evidence>
<evidence type="ECO:0000256" key="8">
    <source>
        <dbReference type="ARBA" id="ARBA00022729"/>
    </source>
</evidence>
<dbReference type="SMART" id="SM00220">
    <property type="entry name" value="S_TKc"/>
    <property type="match status" value="1"/>
</dbReference>
<dbReference type="CDD" id="cd14066">
    <property type="entry name" value="STKc_IRAK"/>
    <property type="match status" value="1"/>
</dbReference>
<keyword evidence="12 20" id="KW-0067">ATP-binding</keyword>
<dbReference type="GO" id="GO:0016020">
    <property type="term" value="C:membrane"/>
    <property type="evidence" value="ECO:0007669"/>
    <property type="project" value="UniProtKB-SubCell"/>
</dbReference>
<dbReference type="Pfam" id="PF00069">
    <property type="entry name" value="Pkinase"/>
    <property type="match status" value="3"/>
</dbReference>
<dbReference type="PROSITE" id="PS50011">
    <property type="entry name" value="PROTEIN_KINASE_DOM"/>
    <property type="match status" value="3"/>
</dbReference>
<feature type="domain" description="Protein kinase" evidence="23">
    <location>
        <begin position="1171"/>
        <end position="1452"/>
    </location>
</feature>
<evidence type="ECO:0000256" key="14">
    <source>
        <dbReference type="ARBA" id="ARBA00023136"/>
    </source>
</evidence>
<dbReference type="Gene3D" id="3.40.50.720">
    <property type="entry name" value="NAD(P)-binding Rossmann-like Domain"/>
    <property type="match status" value="2"/>
</dbReference>
<dbReference type="GO" id="GO:0005524">
    <property type="term" value="F:ATP binding"/>
    <property type="evidence" value="ECO:0007669"/>
    <property type="project" value="UniProtKB-UniRule"/>
</dbReference>
<evidence type="ECO:0000256" key="3">
    <source>
        <dbReference type="ARBA" id="ARBA00012513"/>
    </source>
</evidence>
<feature type="domain" description="Bulb-type lectin" evidence="24">
    <location>
        <begin position="743"/>
        <end position="872"/>
    </location>
</feature>
<keyword evidence="26" id="KW-1185">Reference proteome</keyword>
<dbReference type="SUPFAM" id="SSF51110">
    <property type="entry name" value="alpha-D-mannose-specific plant lectins"/>
    <property type="match status" value="5"/>
</dbReference>
<dbReference type="EC" id="2.7.11.1" evidence="3"/>
<dbReference type="PANTHER" id="PTHR47976">
    <property type="entry name" value="G-TYPE LECTIN S-RECEPTOR-LIKE SERINE/THREONINE-PROTEIN KINASE SD2-5"/>
    <property type="match status" value="1"/>
</dbReference>
<dbReference type="InterPro" id="IPR036291">
    <property type="entry name" value="NAD(P)-bd_dom_sf"/>
</dbReference>
<dbReference type="Gene3D" id="3.30.200.20">
    <property type="entry name" value="Phosphorylase Kinase, domain 1"/>
    <property type="match status" value="1"/>
</dbReference>
<comment type="catalytic activity">
    <reaction evidence="19">
        <text>L-seryl-[protein] + ATP = O-phospho-L-seryl-[protein] + ADP + H(+)</text>
        <dbReference type="Rhea" id="RHEA:17989"/>
        <dbReference type="Rhea" id="RHEA-COMP:9863"/>
        <dbReference type="Rhea" id="RHEA-COMP:11604"/>
        <dbReference type="ChEBI" id="CHEBI:15378"/>
        <dbReference type="ChEBI" id="CHEBI:29999"/>
        <dbReference type="ChEBI" id="CHEBI:30616"/>
        <dbReference type="ChEBI" id="CHEBI:83421"/>
        <dbReference type="ChEBI" id="CHEBI:456216"/>
        <dbReference type="EC" id="2.7.11.1"/>
    </reaction>
</comment>
<evidence type="ECO:0000256" key="22">
    <source>
        <dbReference type="SAM" id="SignalP"/>
    </source>
</evidence>
<name>A0A7J6FW04_CANSA</name>
<evidence type="ECO:0000256" key="16">
    <source>
        <dbReference type="ARBA" id="ARBA00023170"/>
    </source>
</evidence>
<reference evidence="25 26" key="1">
    <citation type="journal article" date="2020" name="bioRxiv">
        <title>Sequence and annotation of 42 cannabis genomes reveals extensive copy number variation in cannabinoid synthesis and pathogen resistance genes.</title>
        <authorList>
            <person name="Mckernan K.J."/>
            <person name="Helbert Y."/>
            <person name="Kane L.T."/>
            <person name="Ebling H."/>
            <person name="Zhang L."/>
            <person name="Liu B."/>
            <person name="Eaton Z."/>
            <person name="Mclaughlin S."/>
            <person name="Kingan S."/>
            <person name="Baybayan P."/>
            <person name="Concepcion G."/>
            <person name="Jordan M."/>
            <person name="Riva A."/>
            <person name="Barbazuk W."/>
            <person name="Harkins T."/>
        </authorList>
    </citation>
    <scope>NUCLEOTIDE SEQUENCE [LARGE SCALE GENOMIC DNA]</scope>
    <source>
        <strain evidence="26">cv. Jamaican Lion 4</strain>
        <tissue evidence="25">Leaf</tissue>
    </source>
</reference>
<dbReference type="SMART" id="SM00108">
    <property type="entry name" value="B_lectin"/>
    <property type="match status" value="3"/>
</dbReference>
<keyword evidence="14 21" id="KW-0472">Membrane</keyword>